<dbReference type="Pfam" id="PF23784">
    <property type="entry name" value="Smaco_capsid"/>
    <property type="match status" value="1"/>
</dbReference>
<reference evidence="1 2" key="1">
    <citation type="submission" date="2018-03" db="EMBL/GenBank/DDBJ databases">
        <title>Novel CRESS-DNA viruses, one of possible zoonotic origin, found in patient with diarrhoea of unknown etiology.</title>
        <authorList>
            <person name="Ashworth J.L."/>
            <person name="Robertson G.S."/>
            <person name="Lu L."/>
            <person name="Perry M."/>
            <person name="Bogaardt C."/>
            <person name="Ivens A."/>
            <person name="My Phuc T."/>
            <person name="Rabaa M.A."/>
            <person name="Tri Tue N."/>
            <person name="Pham Thi Thanh T."/>
            <person name="Hong Anh P."/>
            <person name="Baker S."/>
            <person name="Woolhouse M.E.J."/>
        </authorList>
    </citation>
    <scope>NUCLEOTIDE SEQUENCE [LARGE SCALE GENOMIC DNA]</scope>
    <source>
        <strain evidence="1">17668x43_2798</strain>
    </source>
</reference>
<keyword evidence="2" id="KW-1185">Reference proteome</keyword>
<organism evidence="1 2">
    <name type="scientific">Porcine associated porprismacovirus</name>
    <dbReference type="NCBI Taxonomy" id="2496634"/>
    <lineage>
        <taxon>Viruses</taxon>
        <taxon>Monodnaviria</taxon>
        <taxon>Shotokuvirae</taxon>
        <taxon>Cressdnaviricota</taxon>
        <taxon>Arfiviricetes</taxon>
        <taxon>Cremevirales</taxon>
        <taxon>Smacoviridae</taxon>
        <taxon>Porprismacovirus</taxon>
    </lineage>
</organism>
<dbReference type="InterPro" id="IPR057000">
    <property type="entry name" value="Smaco_capsid"/>
</dbReference>
<proteinExistence type="predicted"/>
<dbReference type="GeneID" id="80535725"/>
<gene>
    <name evidence="1" type="primary">CP</name>
</gene>
<name>A0A515J526_9VIRU</name>
<accession>A0A515J526</accession>
<evidence type="ECO:0000313" key="1">
    <source>
        <dbReference type="EMBL" id="QDM14458.1"/>
    </source>
</evidence>
<dbReference type="Proteomes" id="UP000680296">
    <property type="component" value="Segment"/>
</dbReference>
<sequence>MMCKVSETYDLSTQVNKMGLVSIHTPDMKLFAKHWGGAMQNHKLFKFVSCDVSMACASMLPADPLQIGMTAGDIAPQDMFNPILYKAVSNDSYNNLVNYMMGKYTMLGSNVAGTVKKNSVTADNSTTFLDVGDKNIDQFEMYYGLLSNTSGWKKAMPQAGLQMNGLYPIVYSLVANLGNGAAGLYSNGTANGTPSSNVNYLLADEGEGVYDSAVGNGTSLGAWFRGPSMRMPAIPTKIVVDDRNVGTANQATGPAVQMMNEPFSDIGDDVNNNINPVGIPYIPPCYVAVIVLPPAKLNKLYYRLKVTWTIELIGPESLCDVVNWTAMAKMGSMSYGTDYVAQSSAASAKTAMVDTTDVAIQKVMEGSG</sequence>
<protein>
    <submittedName>
        <fullName evidence="1">Capsid protein</fullName>
    </submittedName>
</protein>
<dbReference type="KEGG" id="vg:80535725"/>
<dbReference type="RefSeq" id="YP_010797741.1">
    <property type="nucleotide sequence ID" value="NC_076238.1"/>
</dbReference>
<dbReference type="EMBL" id="MH111148">
    <property type="protein sequence ID" value="QDM14458.1"/>
    <property type="molecule type" value="Genomic_DNA"/>
</dbReference>
<evidence type="ECO:0000313" key="2">
    <source>
        <dbReference type="Proteomes" id="UP000680296"/>
    </source>
</evidence>